<evidence type="ECO:0000256" key="2">
    <source>
        <dbReference type="ARBA" id="ARBA00022723"/>
    </source>
</evidence>
<dbReference type="Gene3D" id="3.60.130.10">
    <property type="entry name" value="Clavaminate synthase-like"/>
    <property type="match status" value="1"/>
</dbReference>
<gene>
    <name evidence="7" type="ORF">K7432_011360</name>
</gene>
<proteinExistence type="inferred from homology"/>
<evidence type="ECO:0000259" key="6">
    <source>
        <dbReference type="Pfam" id="PF02668"/>
    </source>
</evidence>
<evidence type="ECO:0000256" key="1">
    <source>
        <dbReference type="ARBA" id="ARBA00005896"/>
    </source>
</evidence>
<evidence type="ECO:0000256" key="3">
    <source>
        <dbReference type="ARBA" id="ARBA00022964"/>
    </source>
</evidence>
<sequence length="362" mass="41226">MSVTIESVANETQKLTLETSKKLSPSLRALLPTFPKVDSPPLEEVSVVDRASNASPEKRALLDAVSKRIDLTTHIGTELHGIQLSQLSDQQKDELALLIAERGVVFFRDQELDVHQQLELGRFYGPLHVHHTTPHPEGLPEVHLIYQDENVGVDNSYLPYPASQDYWHSDVSYELQPPSYTSLKIHVQPEVGSDTLWASQYAAYDKLSTTYKRFVEGLVAVHSGVEQADDARRKGTYVRREPVLHEHPVVRTHPVTGWKALYVNPVFTRYIKGVSKRESDSILQFLYSHITGSSDLQVRFKWYPNSVAIWDNRVTVHTVARDSFGSYRHGTRVTPHGEKPYYDAESKSRAEEFRKKIKQQTE</sequence>
<comment type="caution">
    <text evidence="7">The sequence shown here is derived from an EMBL/GenBank/DDBJ whole genome shotgun (WGS) entry which is preliminary data.</text>
</comment>
<dbReference type="Pfam" id="PF02668">
    <property type="entry name" value="TauD"/>
    <property type="match status" value="1"/>
</dbReference>
<reference evidence="7 8" key="1">
    <citation type="submission" date="2023-04" db="EMBL/GenBank/DDBJ databases">
        <title>Genome of Basidiobolus ranarum AG-B5.</title>
        <authorList>
            <person name="Stajich J.E."/>
            <person name="Carter-House D."/>
            <person name="Gryganskyi A."/>
        </authorList>
    </citation>
    <scope>NUCLEOTIDE SEQUENCE [LARGE SCALE GENOMIC DNA]</scope>
    <source>
        <strain evidence="7 8">AG-B5</strain>
    </source>
</reference>
<dbReference type="InterPro" id="IPR042098">
    <property type="entry name" value="TauD-like_sf"/>
</dbReference>
<dbReference type="PANTHER" id="PTHR30468:SF9">
    <property type="entry name" value="ALPHA-KETOGLUTARATE-DEPENDENT TAURINE DIOXYGENASE (AFU_ORTHOLOGUE AFUA_3G01010)"/>
    <property type="match status" value="1"/>
</dbReference>
<name>A0ABR2WME7_9FUNG</name>
<accession>A0ABR2WME7</accession>
<keyword evidence="3" id="KW-0223">Dioxygenase</keyword>
<dbReference type="Proteomes" id="UP001479436">
    <property type="component" value="Unassembled WGS sequence"/>
</dbReference>
<protein>
    <recommendedName>
        <fullName evidence="6">TauD/TfdA-like domain-containing protein</fullName>
    </recommendedName>
</protein>
<organism evidence="7 8">
    <name type="scientific">Basidiobolus ranarum</name>
    <dbReference type="NCBI Taxonomy" id="34480"/>
    <lineage>
        <taxon>Eukaryota</taxon>
        <taxon>Fungi</taxon>
        <taxon>Fungi incertae sedis</taxon>
        <taxon>Zoopagomycota</taxon>
        <taxon>Entomophthoromycotina</taxon>
        <taxon>Basidiobolomycetes</taxon>
        <taxon>Basidiobolales</taxon>
        <taxon>Basidiobolaceae</taxon>
        <taxon>Basidiobolus</taxon>
    </lineage>
</organism>
<dbReference type="EMBL" id="JASJQH010000869">
    <property type="protein sequence ID" value="KAK9762680.1"/>
    <property type="molecule type" value="Genomic_DNA"/>
</dbReference>
<evidence type="ECO:0000256" key="5">
    <source>
        <dbReference type="ARBA" id="ARBA00023004"/>
    </source>
</evidence>
<dbReference type="InterPro" id="IPR003819">
    <property type="entry name" value="TauD/TfdA-like"/>
</dbReference>
<evidence type="ECO:0000313" key="7">
    <source>
        <dbReference type="EMBL" id="KAK9762680.1"/>
    </source>
</evidence>
<comment type="similarity">
    <text evidence="1">Belongs to the TfdA dioxygenase family.</text>
</comment>
<keyword evidence="5" id="KW-0408">Iron</keyword>
<dbReference type="InterPro" id="IPR051323">
    <property type="entry name" value="AtsK-like"/>
</dbReference>
<evidence type="ECO:0000256" key="4">
    <source>
        <dbReference type="ARBA" id="ARBA00023002"/>
    </source>
</evidence>
<keyword evidence="4" id="KW-0560">Oxidoreductase</keyword>
<keyword evidence="8" id="KW-1185">Reference proteome</keyword>
<dbReference type="SUPFAM" id="SSF51197">
    <property type="entry name" value="Clavaminate synthase-like"/>
    <property type="match status" value="1"/>
</dbReference>
<evidence type="ECO:0000313" key="8">
    <source>
        <dbReference type="Proteomes" id="UP001479436"/>
    </source>
</evidence>
<feature type="domain" description="TauD/TfdA-like" evidence="6">
    <location>
        <begin position="70"/>
        <end position="333"/>
    </location>
</feature>
<keyword evidence="2" id="KW-0479">Metal-binding</keyword>
<dbReference type="PANTHER" id="PTHR30468">
    <property type="entry name" value="ALPHA-KETOGLUTARATE-DEPENDENT SULFONATE DIOXYGENASE"/>
    <property type="match status" value="1"/>
</dbReference>